<evidence type="ECO:0000256" key="1">
    <source>
        <dbReference type="SAM" id="MobiDB-lite"/>
    </source>
</evidence>
<sequence>MLSALSRSLVLSLCSSSLHNITHSHYHRFTASLTLSHSHRHTPTPSAALLLSNALRRLLFSVTPLAAPLRGDAAAAFSPRWHRCCSSSSAFRAIKKRKLRSKTRSQSQIDSVVHRELPEWFKHEVRPVVINLIINGKLEERDFFLCSTSIWFSKAMVQASPFSSLKHATSFARDLWLNNLSIQSWLNVFSAHLHIDEAGIRAIRKKVPQKIWLCVHNKYKQEAVAPNTVGGEDKNFSILIYALLDIAQIRYENSLSLELDITSREKFILIERKLARLWERLSRETPGETGEVVQDSMQEEDVMKDDSSEEVVSTVNNAPILTLDLNKIPEENVVF</sequence>
<dbReference type="Proteomes" id="UP000289738">
    <property type="component" value="Chromosome A09"/>
</dbReference>
<reference evidence="2 3" key="1">
    <citation type="submission" date="2019-01" db="EMBL/GenBank/DDBJ databases">
        <title>Sequencing of cultivated peanut Arachis hypogaea provides insights into genome evolution and oil improvement.</title>
        <authorList>
            <person name="Chen X."/>
        </authorList>
    </citation>
    <scope>NUCLEOTIDE SEQUENCE [LARGE SCALE GENOMIC DNA]</scope>
    <source>
        <strain evidence="3">cv. Fuhuasheng</strain>
        <tissue evidence="2">Leaves</tissue>
    </source>
</reference>
<protein>
    <submittedName>
        <fullName evidence="2">Uncharacterized protein</fullName>
    </submittedName>
</protein>
<dbReference type="EMBL" id="SDMP01000009">
    <property type="protein sequence ID" value="RYR39266.1"/>
    <property type="molecule type" value="Genomic_DNA"/>
</dbReference>
<comment type="caution">
    <text evidence="2">The sequence shown here is derived from an EMBL/GenBank/DDBJ whole genome shotgun (WGS) entry which is preliminary data.</text>
</comment>
<name>A0A445BKQ8_ARAHY</name>
<accession>A0A445BKQ8</accession>
<evidence type="ECO:0000313" key="2">
    <source>
        <dbReference type="EMBL" id="RYR39266.1"/>
    </source>
</evidence>
<keyword evidence="3" id="KW-1185">Reference proteome</keyword>
<feature type="compositionally biased region" description="Acidic residues" evidence="1">
    <location>
        <begin position="297"/>
        <end position="307"/>
    </location>
</feature>
<dbReference type="Gene3D" id="1.10.3330.10">
    <property type="entry name" value="Oxo-4-hydroxy-4-carboxy-5-ureidoimidazoline decarboxylase"/>
    <property type="match status" value="1"/>
</dbReference>
<organism evidence="2 3">
    <name type="scientific">Arachis hypogaea</name>
    <name type="common">Peanut</name>
    <dbReference type="NCBI Taxonomy" id="3818"/>
    <lineage>
        <taxon>Eukaryota</taxon>
        <taxon>Viridiplantae</taxon>
        <taxon>Streptophyta</taxon>
        <taxon>Embryophyta</taxon>
        <taxon>Tracheophyta</taxon>
        <taxon>Spermatophyta</taxon>
        <taxon>Magnoliopsida</taxon>
        <taxon>eudicotyledons</taxon>
        <taxon>Gunneridae</taxon>
        <taxon>Pentapetalae</taxon>
        <taxon>rosids</taxon>
        <taxon>fabids</taxon>
        <taxon>Fabales</taxon>
        <taxon>Fabaceae</taxon>
        <taxon>Papilionoideae</taxon>
        <taxon>50 kb inversion clade</taxon>
        <taxon>dalbergioids sensu lato</taxon>
        <taxon>Dalbergieae</taxon>
        <taxon>Pterocarpus clade</taxon>
        <taxon>Arachis</taxon>
    </lineage>
</organism>
<dbReference type="AlphaFoldDB" id="A0A445BKQ8"/>
<dbReference type="InterPro" id="IPR036778">
    <property type="entry name" value="OHCU_decarboxylase_sf"/>
</dbReference>
<gene>
    <name evidence="2" type="ORF">Ahy_A09g044768</name>
</gene>
<feature type="region of interest" description="Disordered" evidence="1">
    <location>
        <begin position="288"/>
        <end position="307"/>
    </location>
</feature>
<evidence type="ECO:0000313" key="3">
    <source>
        <dbReference type="Proteomes" id="UP000289738"/>
    </source>
</evidence>
<proteinExistence type="predicted"/>